<evidence type="ECO:0000313" key="1">
    <source>
        <dbReference type="EMBL" id="GGI13371.1"/>
    </source>
</evidence>
<sequence>MESNFKYITLFRVVINKIVNYYQNKTGLSISPVIAAKQYDKSGGKLEIHKKMKIIFEGLFSQTFFVYSTIKFE</sequence>
<dbReference type="AlphaFoldDB" id="A0A8J3F1H7"/>
<proteinExistence type="predicted"/>
<accession>A0A8J3F1H7</accession>
<comment type="caution">
    <text evidence="1">The sequence shown here is derived from an EMBL/GenBank/DDBJ whole genome shotgun (WGS) entry which is preliminary data.</text>
</comment>
<keyword evidence="2" id="KW-1185">Reference proteome</keyword>
<evidence type="ECO:0000313" key="2">
    <source>
        <dbReference type="Proteomes" id="UP000626244"/>
    </source>
</evidence>
<dbReference type="EMBL" id="BMHB01000001">
    <property type="protein sequence ID" value="GGI13371.1"/>
    <property type="molecule type" value="Genomic_DNA"/>
</dbReference>
<name>A0A8J3F1H7_9BACI</name>
<dbReference type="Proteomes" id="UP000626244">
    <property type="component" value="Unassembled WGS sequence"/>
</dbReference>
<organism evidence="1 2">
    <name type="scientific">Gottfriedia solisilvae</name>
    <dbReference type="NCBI Taxonomy" id="1516104"/>
    <lineage>
        <taxon>Bacteria</taxon>
        <taxon>Bacillati</taxon>
        <taxon>Bacillota</taxon>
        <taxon>Bacilli</taxon>
        <taxon>Bacillales</taxon>
        <taxon>Bacillaceae</taxon>
        <taxon>Gottfriedia</taxon>
    </lineage>
</organism>
<gene>
    <name evidence="1" type="ORF">GCM10007380_17580</name>
</gene>
<reference evidence="2" key="1">
    <citation type="journal article" date="2019" name="Int. J. Syst. Evol. Microbiol.">
        <title>The Global Catalogue of Microorganisms (GCM) 10K type strain sequencing project: providing services to taxonomists for standard genome sequencing and annotation.</title>
        <authorList>
            <consortium name="The Broad Institute Genomics Platform"/>
            <consortium name="The Broad Institute Genome Sequencing Center for Infectious Disease"/>
            <person name="Wu L."/>
            <person name="Ma J."/>
        </authorList>
    </citation>
    <scope>NUCLEOTIDE SEQUENCE [LARGE SCALE GENOMIC DNA]</scope>
    <source>
        <strain evidence="2">CGMCC 1.14993</strain>
    </source>
</reference>
<protein>
    <submittedName>
        <fullName evidence="1">Uncharacterized protein</fullName>
    </submittedName>
</protein>